<dbReference type="InterPro" id="IPR046342">
    <property type="entry name" value="CBS_dom_sf"/>
</dbReference>
<keyword evidence="9" id="KW-0407">Ion channel</keyword>
<keyword evidence="3 12" id="KW-0812">Transmembrane</keyword>
<comment type="caution">
    <text evidence="14">The sequence shown here is derived from an EMBL/GenBank/DDBJ whole genome shotgun (WGS) entry which is preliminary data.</text>
</comment>
<dbReference type="InterPro" id="IPR050368">
    <property type="entry name" value="ClC-type_chloride_channel"/>
</dbReference>
<dbReference type="RefSeq" id="WP_115535839.1">
    <property type="nucleotide sequence ID" value="NZ_QRGA01000013.1"/>
</dbReference>
<dbReference type="GO" id="GO:0005254">
    <property type="term" value="F:chloride channel activity"/>
    <property type="evidence" value="ECO:0007669"/>
    <property type="project" value="UniProtKB-KW"/>
</dbReference>
<feature type="transmembrane region" description="Helical" evidence="12">
    <location>
        <begin position="20"/>
        <end position="42"/>
    </location>
</feature>
<comment type="subcellular location">
    <subcellularLocation>
        <location evidence="1">Membrane</location>
        <topology evidence="1">Multi-pass membrane protein</topology>
    </subcellularLocation>
</comment>
<dbReference type="CDD" id="cd02205">
    <property type="entry name" value="CBS_pair_SF"/>
    <property type="match status" value="1"/>
</dbReference>
<feature type="transmembrane region" description="Helical" evidence="12">
    <location>
        <begin position="305"/>
        <end position="327"/>
    </location>
</feature>
<dbReference type="PRINTS" id="PR00762">
    <property type="entry name" value="CLCHANNEL"/>
</dbReference>
<feature type="transmembrane region" description="Helical" evidence="12">
    <location>
        <begin position="333"/>
        <end position="352"/>
    </location>
</feature>
<evidence type="ECO:0000256" key="5">
    <source>
        <dbReference type="ARBA" id="ARBA00023065"/>
    </source>
</evidence>
<gene>
    <name evidence="14" type="ORF">DWV00_22250</name>
</gene>
<dbReference type="SMART" id="SM00116">
    <property type="entry name" value="CBS"/>
    <property type="match status" value="2"/>
</dbReference>
<keyword evidence="6 12" id="KW-0472">Membrane</keyword>
<evidence type="ECO:0000256" key="1">
    <source>
        <dbReference type="ARBA" id="ARBA00004141"/>
    </source>
</evidence>
<dbReference type="PANTHER" id="PTHR43427">
    <property type="entry name" value="CHLORIDE CHANNEL PROTEIN CLC-E"/>
    <property type="match status" value="1"/>
</dbReference>
<feature type="transmembrane region" description="Helical" evidence="12">
    <location>
        <begin position="197"/>
        <end position="214"/>
    </location>
</feature>
<accession>A0A3D8JVM9</accession>
<feature type="transmembrane region" description="Helical" evidence="12">
    <location>
        <begin position="359"/>
        <end position="384"/>
    </location>
</feature>
<protein>
    <submittedName>
        <fullName evidence="14">Chloride channel protein</fullName>
    </submittedName>
</protein>
<evidence type="ECO:0000259" key="13">
    <source>
        <dbReference type="PROSITE" id="PS51371"/>
    </source>
</evidence>
<evidence type="ECO:0000256" key="4">
    <source>
        <dbReference type="ARBA" id="ARBA00022989"/>
    </source>
</evidence>
<evidence type="ECO:0000313" key="14">
    <source>
        <dbReference type="EMBL" id="RDU96785.1"/>
    </source>
</evidence>
<dbReference type="Proteomes" id="UP000256838">
    <property type="component" value="Unassembled WGS sequence"/>
</dbReference>
<keyword evidence="15" id="KW-1185">Reference proteome</keyword>
<keyword evidence="10" id="KW-0129">CBS domain</keyword>
<dbReference type="InterPro" id="IPR000644">
    <property type="entry name" value="CBS_dom"/>
</dbReference>
<dbReference type="PROSITE" id="PS51371">
    <property type="entry name" value="CBS"/>
    <property type="match status" value="1"/>
</dbReference>
<dbReference type="EMBL" id="QRGA01000013">
    <property type="protein sequence ID" value="RDU96785.1"/>
    <property type="molecule type" value="Genomic_DNA"/>
</dbReference>
<feature type="compositionally biased region" description="Basic and acidic residues" evidence="11">
    <location>
        <begin position="607"/>
        <end position="619"/>
    </location>
</feature>
<evidence type="ECO:0000256" key="10">
    <source>
        <dbReference type="PROSITE-ProRule" id="PRU00703"/>
    </source>
</evidence>
<evidence type="ECO:0000256" key="11">
    <source>
        <dbReference type="SAM" id="MobiDB-lite"/>
    </source>
</evidence>
<dbReference type="GO" id="GO:0034707">
    <property type="term" value="C:chloride channel complex"/>
    <property type="evidence" value="ECO:0007669"/>
    <property type="project" value="UniProtKB-KW"/>
</dbReference>
<feature type="transmembrane region" description="Helical" evidence="12">
    <location>
        <begin position="160"/>
        <end position="185"/>
    </location>
</feature>
<evidence type="ECO:0000256" key="8">
    <source>
        <dbReference type="ARBA" id="ARBA00023214"/>
    </source>
</evidence>
<dbReference type="SUPFAM" id="SSF54631">
    <property type="entry name" value="CBS-domain pair"/>
    <property type="match status" value="1"/>
</dbReference>
<dbReference type="Gene3D" id="3.10.580.10">
    <property type="entry name" value="CBS-domain"/>
    <property type="match status" value="1"/>
</dbReference>
<feature type="transmembrane region" description="Helical" evidence="12">
    <location>
        <begin position="268"/>
        <end position="285"/>
    </location>
</feature>
<feature type="transmembrane region" description="Helical" evidence="12">
    <location>
        <begin position="62"/>
        <end position="82"/>
    </location>
</feature>
<dbReference type="OrthoDB" id="9767361at2"/>
<evidence type="ECO:0000313" key="15">
    <source>
        <dbReference type="Proteomes" id="UP000256838"/>
    </source>
</evidence>
<feature type="compositionally biased region" description="Basic and acidic residues" evidence="11">
    <location>
        <begin position="587"/>
        <end position="596"/>
    </location>
</feature>
<feature type="transmembrane region" description="Helical" evidence="12">
    <location>
        <begin position="226"/>
        <end position="248"/>
    </location>
</feature>
<feature type="transmembrane region" description="Helical" evidence="12">
    <location>
        <begin position="390"/>
        <end position="411"/>
    </location>
</feature>
<evidence type="ECO:0000256" key="12">
    <source>
        <dbReference type="SAM" id="Phobius"/>
    </source>
</evidence>
<dbReference type="PANTHER" id="PTHR43427:SF6">
    <property type="entry name" value="CHLORIDE CHANNEL PROTEIN CLC-E"/>
    <property type="match status" value="1"/>
</dbReference>
<keyword evidence="4 12" id="KW-1133">Transmembrane helix</keyword>
<dbReference type="SUPFAM" id="SSF81340">
    <property type="entry name" value="Clc chloride channel"/>
    <property type="match status" value="1"/>
</dbReference>
<dbReference type="Pfam" id="PF00654">
    <property type="entry name" value="Voltage_CLC"/>
    <property type="match status" value="1"/>
</dbReference>
<evidence type="ECO:0000256" key="9">
    <source>
        <dbReference type="ARBA" id="ARBA00023303"/>
    </source>
</evidence>
<evidence type="ECO:0000256" key="3">
    <source>
        <dbReference type="ARBA" id="ARBA00022692"/>
    </source>
</evidence>
<name>A0A3D8JVM9_9BURK</name>
<dbReference type="CDD" id="cd00400">
    <property type="entry name" value="Voltage_gated_ClC"/>
    <property type="match status" value="1"/>
</dbReference>
<dbReference type="InterPro" id="IPR014743">
    <property type="entry name" value="Cl-channel_core"/>
</dbReference>
<organism evidence="14 15">
    <name type="scientific">Trinickia dinghuensis</name>
    <dbReference type="NCBI Taxonomy" id="2291023"/>
    <lineage>
        <taxon>Bacteria</taxon>
        <taxon>Pseudomonadati</taxon>
        <taxon>Pseudomonadota</taxon>
        <taxon>Betaproteobacteria</taxon>
        <taxon>Burkholderiales</taxon>
        <taxon>Burkholderiaceae</taxon>
        <taxon>Trinickia</taxon>
    </lineage>
</organism>
<feature type="transmembrane region" description="Helical" evidence="12">
    <location>
        <begin position="136"/>
        <end position="153"/>
    </location>
</feature>
<keyword evidence="8" id="KW-0868">Chloride</keyword>
<keyword evidence="7" id="KW-0869">Chloride channel</keyword>
<dbReference type="Gene3D" id="1.10.3080.10">
    <property type="entry name" value="Clc chloride channel"/>
    <property type="match status" value="1"/>
</dbReference>
<reference evidence="14 15" key="1">
    <citation type="submission" date="2018-08" db="EMBL/GenBank/DDBJ databases">
        <title>Paraburkholderia sp. DHOM06 isolated from forest soil.</title>
        <authorList>
            <person name="Gao Z.-H."/>
            <person name="Qiu L.-H."/>
        </authorList>
    </citation>
    <scope>NUCLEOTIDE SEQUENCE [LARGE SCALE GENOMIC DNA]</scope>
    <source>
        <strain evidence="14 15">DHOM06</strain>
    </source>
</reference>
<keyword evidence="5" id="KW-0406">Ion transport</keyword>
<dbReference type="Pfam" id="PF00571">
    <property type="entry name" value="CBS"/>
    <property type="match status" value="2"/>
</dbReference>
<sequence length="627" mass="66255">MSDDKGDFATDVRLLRISAIAAAGGALSTIAADFLLHLIRFFTNLFFFQQISTANHSPSGNALGWIVVVVPVVGGLLVGVIARYGSEQVRGHGIPEAIEAILFGKSKMSPKVAVLKPLASAIAIGSGGPFGAEGPIIMTGGAIGSLIAQYFRLTSAERKALLVAGAVAGMTAVFGTPVASVLLAIELLLFELRPRSLLPVAIACAVAGFTRPLLLGSGPLFPLHTAVLGPIGLLSSAVAGVIAGALSWGLSTWLYKVEDTFGKLPIHWMWWPALGAIVVGIGGYFQPRTLGVGYDVIGDLLQGHLVMHAVVSIVVIKAIIWVIALASGTSGGVLAPLLMMGAGVGAIVGPYMPGGDPAVWPLIFMAAALGGMMRAPIMAAVFAFELTGDANALLPLLAAASVAYGFTVLLMRRSILTEKIARRGYHIYREYSIDPLERHYVEEVMSRNVATIDAKTIVADVLNDHFGAHQKFRAFPVVDAAGALLGIVDRALLDRLAAQNIEAPVGTLFAGSVPEVALPGETCRNVAARFAVKGLDRVPVVEEKTFRLLGIVSRFDLLKPSTAVFSEEREREQFRHLWTTTSSEAASPHKDEDASKEAVGVVRQKITAREDAPGAERKTKSTVVRQE</sequence>
<feature type="region of interest" description="Disordered" evidence="11">
    <location>
        <begin position="578"/>
        <end position="627"/>
    </location>
</feature>
<evidence type="ECO:0000256" key="6">
    <source>
        <dbReference type="ARBA" id="ARBA00023136"/>
    </source>
</evidence>
<evidence type="ECO:0000256" key="7">
    <source>
        <dbReference type="ARBA" id="ARBA00023173"/>
    </source>
</evidence>
<dbReference type="InterPro" id="IPR001807">
    <property type="entry name" value="ClC"/>
</dbReference>
<evidence type="ECO:0000256" key="2">
    <source>
        <dbReference type="ARBA" id="ARBA00022448"/>
    </source>
</evidence>
<keyword evidence="2" id="KW-0813">Transport</keyword>
<dbReference type="AlphaFoldDB" id="A0A3D8JVM9"/>
<proteinExistence type="predicted"/>
<feature type="domain" description="CBS" evidence="13">
    <location>
        <begin position="445"/>
        <end position="503"/>
    </location>
</feature>